<dbReference type="GO" id="GO:0050684">
    <property type="term" value="P:regulation of mRNA processing"/>
    <property type="evidence" value="ECO:0007669"/>
    <property type="project" value="TreeGrafter"/>
</dbReference>
<keyword evidence="6" id="KW-0067">ATP-binding</keyword>
<dbReference type="Gene3D" id="3.30.200.20">
    <property type="entry name" value="Phosphorylase Kinase, domain 1"/>
    <property type="match status" value="1"/>
</dbReference>
<dbReference type="PANTHER" id="PTHR47634:SF9">
    <property type="entry name" value="PROTEIN KINASE DOMAIN-CONTAINING PROTEIN-RELATED"/>
    <property type="match status" value="1"/>
</dbReference>
<reference evidence="10" key="1">
    <citation type="submission" date="2015-01" db="EMBL/GenBank/DDBJ databases">
        <authorList>
            <person name="Durling Mikael"/>
        </authorList>
    </citation>
    <scope>NUCLEOTIDE SEQUENCE</scope>
</reference>
<protein>
    <recommendedName>
        <fullName evidence="1">non-specific serine/threonine protein kinase</fullName>
        <ecNumber evidence="1">2.7.11.1</ecNumber>
    </recommendedName>
</protein>
<comment type="catalytic activity">
    <reaction evidence="8">
        <text>L-seryl-[protein] + ATP = O-phospho-L-seryl-[protein] + ADP + H(+)</text>
        <dbReference type="Rhea" id="RHEA:17989"/>
        <dbReference type="Rhea" id="RHEA-COMP:9863"/>
        <dbReference type="Rhea" id="RHEA-COMP:11604"/>
        <dbReference type="ChEBI" id="CHEBI:15378"/>
        <dbReference type="ChEBI" id="CHEBI:29999"/>
        <dbReference type="ChEBI" id="CHEBI:30616"/>
        <dbReference type="ChEBI" id="CHEBI:83421"/>
        <dbReference type="ChEBI" id="CHEBI:456216"/>
        <dbReference type="EC" id="2.7.11.1"/>
    </reaction>
</comment>
<dbReference type="PROSITE" id="PS50011">
    <property type="entry name" value="PROTEIN_KINASE_DOM"/>
    <property type="match status" value="1"/>
</dbReference>
<sequence length="421" mass="47729">MASTYPPKRLYRIPRSTNAEDPELYKAFGFHPVHIGDYLKGERYRIVHKLGYGGSSTVWLARDCLENCYVSLKISRANFALGNKEVSVLRHLAQTKSDHMGAQYVMKLRDDFILSGPNGEHQCIVSQVAGNRLSRPLGVRYSCLGPSRLLVAQLFLGLEYLNSCNVGHGDLYTGNILFQLETFDSWSDEQLYECMGRPVTEEVVRLDGQAIESCAPAYTVHSGDLSRLEQRMMVSKILIVDFGASYFINKPPLKTTTPAQYAAPEVLRSIEVAPSSDVWALGCAAFEICAGYTMFKALFNPRQDVMKDMISMLGKPPDNIWKMWEERSRYFDEEGHAVRRTEQVIPFQTYPLYDRVRDMARLYPTDGRMIDMNELPGEHLETVELVQTHDFLSKVFVFNPVSRISVQSALGHPFLAQVNIQ</sequence>
<keyword evidence="3" id="KW-0808">Transferase</keyword>
<evidence type="ECO:0000256" key="8">
    <source>
        <dbReference type="ARBA" id="ARBA00048679"/>
    </source>
</evidence>
<dbReference type="Gene3D" id="1.10.510.10">
    <property type="entry name" value="Transferase(Phosphotransferase) domain 1"/>
    <property type="match status" value="1"/>
</dbReference>
<keyword evidence="2" id="KW-0723">Serine/threonine-protein kinase</keyword>
<dbReference type="GO" id="GO:0005524">
    <property type="term" value="F:ATP binding"/>
    <property type="evidence" value="ECO:0007669"/>
    <property type="project" value="UniProtKB-KW"/>
</dbReference>
<evidence type="ECO:0000256" key="6">
    <source>
        <dbReference type="ARBA" id="ARBA00022840"/>
    </source>
</evidence>
<dbReference type="EC" id="2.7.11.1" evidence="1"/>
<dbReference type="PANTHER" id="PTHR47634">
    <property type="entry name" value="PROTEIN KINASE DOMAIN-CONTAINING PROTEIN-RELATED"/>
    <property type="match status" value="1"/>
</dbReference>
<evidence type="ECO:0000256" key="5">
    <source>
        <dbReference type="ARBA" id="ARBA00022777"/>
    </source>
</evidence>
<dbReference type="GO" id="GO:0004674">
    <property type="term" value="F:protein serine/threonine kinase activity"/>
    <property type="evidence" value="ECO:0007669"/>
    <property type="project" value="UniProtKB-KW"/>
</dbReference>
<evidence type="ECO:0000259" key="9">
    <source>
        <dbReference type="PROSITE" id="PS50011"/>
    </source>
</evidence>
<evidence type="ECO:0000256" key="1">
    <source>
        <dbReference type="ARBA" id="ARBA00012513"/>
    </source>
</evidence>
<dbReference type="SMART" id="SM00220">
    <property type="entry name" value="S_TKc"/>
    <property type="match status" value="1"/>
</dbReference>
<proteinExistence type="predicted"/>
<dbReference type="InterPro" id="IPR011009">
    <property type="entry name" value="Kinase-like_dom_sf"/>
</dbReference>
<gene>
    <name evidence="10" type="ORF">BN869_000010257_1</name>
</gene>
<dbReference type="AlphaFoldDB" id="A0A0B7KAS5"/>
<organism evidence="10">
    <name type="scientific">Bionectria ochroleuca</name>
    <name type="common">Gliocladium roseum</name>
    <dbReference type="NCBI Taxonomy" id="29856"/>
    <lineage>
        <taxon>Eukaryota</taxon>
        <taxon>Fungi</taxon>
        <taxon>Dikarya</taxon>
        <taxon>Ascomycota</taxon>
        <taxon>Pezizomycotina</taxon>
        <taxon>Sordariomycetes</taxon>
        <taxon>Hypocreomycetidae</taxon>
        <taxon>Hypocreales</taxon>
        <taxon>Bionectriaceae</taxon>
        <taxon>Clonostachys</taxon>
    </lineage>
</organism>
<comment type="catalytic activity">
    <reaction evidence="7">
        <text>L-threonyl-[protein] + ATP = O-phospho-L-threonyl-[protein] + ADP + H(+)</text>
        <dbReference type="Rhea" id="RHEA:46608"/>
        <dbReference type="Rhea" id="RHEA-COMP:11060"/>
        <dbReference type="Rhea" id="RHEA-COMP:11605"/>
        <dbReference type="ChEBI" id="CHEBI:15378"/>
        <dbReference type="ChEBI" id="CHEBI:30013"/>
        <dbReference type="ChEBI" id="CHEBI:30616"/>
        <dbReference type="ChEBI" id="CHEBI:61977"/>
        <dbReference type="ChEBI" id="CHEBI:456216"/>
        <dbReference type="EC" id="2.7.11.1"/>
    </reaction>
</comment>
<keyword evidence="5" id="KW-0418">Kinase</keyword>
<evidence type="ECO:0000256" key="3">
    <source>
        <dbReference type="ARBA" id="ARBA00022679"/>
    </source>
</evidence>
<evidence type="ECO:0000256" key="4">
    <source>
        <dbReference type="ARBA" id="ARBA00022741"/>
    </source>
</evidence>
<dbReference type="InterPro" id="IPR051334">
    <property type="entry name" value="SRPK"/>
</dbReference>
<dbReference type="EMBL" id="CDPU01000040">
    <property type="protein sequence ID" value="CEO54199.1"/>
    <property type="molecule type" value="Genomic_DNA"/>
</dbReference>
<evidence type="ECO:0000256" key="7">
    <source>
        <dbReference type="ARBA" id="ARBA00047899"/>
    </source>
</evidence>
<dbReference type="Pfam" id="PF00069">
    <property type="entry name" value="Pkinase"/>
    <property type="match status" value="1"/>
</dbReference>
<dbReference type="SUPFAM" id="SSF56112">
    <property type="entry name" value="Protein kinase-like (PK-like)"/>
    <property type="match status" value="1"/>
</dbReference>
<name>A0A0B7KAS5_BIOOC</name>
<evidence type="ECO:0000313" key="10">
    <source>
        <dbReference type="EMBL" id="CEO54199.1"/>
    </source>
</evidence>
<dbReference type="InterPro" id="IPR000719">
    <property type="entry name" value="Prot_kinase_dom"/>
</dbReference>
<feature type="domain" description="Protein kinase" evidence="9">
    <location>
        <begin position="44"/>
        <end position="415"/>
    </location>
</feature>
<keyword evidence="4" id="KW-0547">Nucleotide-binding</keyword>
<evidence type="ECO:0000256" key="2">
    <source>
        <dbReference type="ARBA" id="ARBA00022527"/>
    </source>
</evidence>
<dbReference type="GO" id="GO:0000245">
    <property type="term" value="P:spliceosomal complex assembly"/>
    <property type="evidence" value="ECO:0007669"/>
    <property type="project" value="TreeGrafter"/>
</dbReference>
<accession>A0A0B7KAS5</accession>